<dbReference type="AlphaFoldDB" id="A0A090IRI2"/>
<sequence>METYNYLPNWLIQNILKNFKILLKYIESISIMFQNKSVNLRFFYFGYIFYKIPYSSSNMKKRRYNALCKTKNTNKKGEEK</sequence>
<accession>A0A090IRI2</accession>
<proteinExistence type="predicted"/>
<keyword evidence="2" id="KW-1185">Reference proteome</keyword>
<evidence type="ECO:0000313" key="1">
    <source>
        <dbReference type="EMBL" id="CEE00681.1"/>
    </source>
</evidence>
<gene>
    <name evidence="1" type="ORF">BT1A1_0832</name>
</gene>
<evidence type="ECO:0000313" key="2">
    <source>
        <dbReference type="Proteomes" id="UP000040576"/>
    </source>
</evidence>
<protein>
    <submittedName>
        <fullName evidence="1">Uncharacterized protein</fullName>
    </submittedName>
</protein>
<dbReference type="EMBL" id="CCRF01000031">
    <property type="protein sequence ID" value="CEE00681.1"/>
    <property type="molecule type" value="Genomic_DNA"/>
</dbReference>
<organism evidence="1 2">
    <name type="scientific">Caldibacillus thermoamylovorans</name>
    <dbReference type="NCBI Taxonomy" id="35841"/>
    <lineage>
        <taxon>Bacteria</taxon>
        <taxon>Bacillati</taxon>
        <taxon>Bacillota</taxon>
        <taxon>Bacilli</taxon>
        <taxon>Bacillales</taxon>
        <taxon>Bacillaceae</taxon>
        <taxon>Caldibacillus</taxon>
    </lineage>
</organism>
<name>A0A090IRI2_9BACI</name>
<dbReference type="Proteomes" id="UP000040576">
    <property type="component" value="Unassembled WGS sequence"/>
</dbReference>
<reference evidence="1 2" key="1">
    <citation type="submission" date="2014-07" db="EMBL/GenBank/DDBJ databases">
        <authorList>
            <person name="Wibberg Daniel"/>
        </authorList>
    </citation>
    <scope>NUCLEOTIDE SEQUENCE [LARGE SCALE GENOMIC DNA]</scope>
</reference>